<name>A0A7J6VSL3_THATH</name>
<comment type="caution">
    <text evidence="1">The sequence shown here is derived from an EMBL/GenBank/DDBJ whole genome shotgun (WGS) entry which is preliminary data.</text>
</comment>
<organism evidence="1 2">
    <name type="scientific">Thalictrum thalictroides</name>
    <name type="common">Rue-anemone</name>
    <name type="synonym">Anemone thalictroides</name>
    <dbReference type="NCBI Taxonomy" id="46969"/>
    <lineage>
        <taxon>Eukaryota</taxon>
        <taxon>Viridiplantae</taxon>
        <taxon>Streptophyta</taxon>
        <taxon>Embryophyta</taxon>
        <taxon>Tracheophyta</taxon>
        <taxon>Spermatophyta</taxon>
        <taxon>Magnoliopsida</taxon>
        <taxon>Ranunculales</taxon>
        <taxon>Ranunculaceae</taxon>
        <taxon>Thalictroideae</taxon>
        <taxon>Thalictrum</taxon>
    </lineage>
</organism>
<reference evidence="1 2" key="1">
    <citation type="submission" date="2020-06" db="EMBL/GenBank/DDBJ databases">
        <title>Transcriptomic and genomic resources for Thalictrum thalictroides and T. hernandezii: Facilitating candidate gene discovery in an emerging model plant lineage.</title>
        <authorList>
            <person name="Arias T."/>
            <person name="Riano-Pachon D.M."/>
            <person name="Di Stilio V.S."/>
        </authorList>
    </citation>
    <scope>NUCLEOTIDE SEQUENCE [LARGE SCALE GENOMIC DNA]</scope>
    <source>
        <strain evidence="2">cv. WT478/WT964</strain>
        <tissue evidence="1">Leaves</tissue>
    </source>
</reference>
<dbReference type="Proteomes" id="UP000554482">
    <property type="component" value="Unassembled WGS sequence"/>
</dbReference>
<keyword evidence="2" id="KW-1185">Reference proteome</keyword>
<dbReference type="EMBL" id="JABWDY010027620">
    <property type="protein sequence ID" value="KAF5187761.1"/>
    <property type="molecule type" value="Genomic_DNA"/>
</dbReference>
<proteinExistence type="predicted"/>
<protein>
    <submittedName>
        <fullName evidence="1">Uncharacterized protein</fullName>
    </submittedName>
</protein>
<gene>
    <name evidence="1" type="ORF">FRX31_022651</name>
</gene>
<evidence type="ECO:0000313" key="2">
    <source>
        <dbReference type="Proteomes" id="UP000554482"/>
    </source>
</evidence>
<dbReference type="AlphaFoldDB" id="A0A7J6VSL3"/>
<accession>A0A7J6VSL3</accession>
<sequence length="73" mass="8240">MGVLWMVPSFSKKRNVGVKFIGLPYHLRVKSVVEEALARKCGEKFTIDDSSIDICKATCSILVHDCDWIEIDP</sequence>
<evidence type="ECO:0000313" key="1">
    <source>
        <dbReference type="EMBL" id="KAF5187761.1"/>
    </source>
</evidence>